<dbReference type="PANTHER" id="PTHR42850:SF4">
    <property type="entry name" value="ZINC-DEPENDENT ENDOPOLYPHOSPHATASE"/>
    <property type="match status" value="1"/>
</dbReference>
<dbReference type="GO" id="GO:0005737">
    <property type="term" value="C:cytoplasm"/>
    <property type="evidence" value="ECO:0007669"/>
    <property type="project" value="TreeGrafter"/>
</dbReference>
<evidence type="ECO:0000313" key="3">
    <source>
        <dbReference type="Proteomes" id="UP000324133"/>
    </source>
</evidence>
<dbReference type="RefSeq" id="WP_149090096.1">
    <property type="nucleotide sequence ID" value="NZ_VKKY01000001.1"/>
</dbReference>
<dbReference type="CDD" id="cd00144">
    <property type="entry name" value="MPP_PPP_family"/>
    <property type="match status" value="1"/>
</dbReference>
<reference evidence="2 3" key="1">
    <citation type="submission" date="2019-07" db="EMBL/GenBank/DDBJ databases">
        <title>Rufibacter sp. nov., isolated from lake sediment.</title>
        <authorList>
            <person name="Qu J.-H."/>
        </authorList>
    </citation>
    <scope>NUCLEOTIDE SEQUENCE [LARGE SCALE GENOMIC DNA]</scope>
    <source>
        <strain evidence="2 3">NBS58-1</strain>
    </source>
</reference>
<accession>A0A5B6TJL9</accession>
<evidence type="ECO:0000313" key="2">
    <source>
        <dbReference type="EMBL" id="KAA3440463.1"/>
    </source>
</evidence>
<proteinExistence type="predicted"/>
<dbReference type="GO" id="GO:0110154">
    <property type="term" value="P:RNA decapping"/>
    <property type="evidence" value="ECO:0007669"/>
    <property type="project" value="TreeGrafter"/>
</dbReference>
<protein>
    <submittedName>
        <fullName evidence="2">Serine/threonine protein phosphatase</fullName>
    </submittedName>
</protein>
<dbReference type="EMBL" id="VKKY01000001">
    <property type="protein sequence ID" value="KAA3440463.1"/>
    <property type="molecule type" value="Genomic_DNA"/>
</dbReference>
<feature type="domain" description="Calcineurin-like phosphoesterase" evidence="1">
    <location>
        <begin position="5"/>
        <end position="174"/>
    </location>
</feature>
<name>A0A5B6TJL9_9BACT</name>
<dbReference type="AlphaFoldDB" id="A0A5B6TJL9"/>
<dbReference type="Pfam" id="PF00149">
    <property type="entry name" value="Metallophos"/>
    <property type="match status" value="1"/>
</dbReference>
<dbReference type="PANTHER" id="PTHR42850">
    <property type="entry name" value="METALLOPHOSPHOESTERASE"/>
    <property type="match status" value="1"/>
</dbReference>
<dbReference type="OrthoDB" id="9808081at2"/>
<dbReference type="SUPFAM" id="SSF56300">
    <property type="entry name" value="Metallo-dependent phosphatases"/>
    <property type="match status" value="1"/>
</dbReference>
<dbReference type="GO" id="GO:0016791">
    <property type="term" value="F:phosphatase activity"/>
    <property type="evidence" value="ECO:0007669"/>
    <property type="project" value="TreeGrafter"/>
</dbReference>
<sequence length="231" mass="26365">MARYAISDIHGCLVTFRKMVEEVIQLQPQDHLYLLGDYINKGPDSKGVLDYIFSLQRQGYRLTCIRGNHDQLLLDAVDQGEHTVWLTPEDKQKTLDNFGVTYFKDIDSEYLSFIRSMPLMVVLDDYVLVHAGLDFSLHNPLLTSNHLLLNTRHMQPTLAKLGERRLLHGHVPVPTSTIEKAITKKRPAINLDAGCVFYRNTELGNLCAFNLDKVGLFTINNQDQPYPIKVK</sequence>
<comment type="caution">
    <text evidence="2">The sequence shown here is derived from an EMBL/GenBank/DDBJ whole genome shotgun (WGS) entry which is preliminary data.</text>
</comment>
<dbReference type="Gene3D" id="3.60.21.10">
    <property type="match status" value="1"/>
</dbReference>
<dbReference type="GO" id="GO:0008803">
    <property type="term" value="F:bis(5'-nucleosyl)-tetraphosphatase (symmetrical) activity"/>
    <property type="evidence" value="ECO:0007669"/>
    <property type="project" value="TreeGrafter"/>
</dbReference>
<gene>
    <name evidence="2" type="ORF">FOA19_07370</name>
</gene>
<evidence type="ECO:0000259" key="1">
    <source>
        <dbReference type="Pfam" id="PF00149"/>
    </source>
</evidence>
<dbReference type="InterPro" id="IPR029052">
    <property type="entry name" value="Metallo-depent_PP-like"/>
</dbReference>
<dbReference type="InterPro" id="IPR050126">
    <property type="entry name" value="Ap4A_hydrolase"/>
</dbReference>
<dbReference type="Proteomes" id="UP000324133">
    <property type="component" value="Unassembled WGS sequence"/>
</dbReference>
<dbReference type="InterPro" id="IPR004843">
    <property type="entry name" value="Calcineurin-like_PHP"/>
</dbReference>
<keyword evidence="3" id="KW-1185">Reference proteome</keyword>
<organism evidence="2 3">
    <name type="scientific">Rufibacter hautae</name>
    <dbReference type="NCBI Taxonomy" id="2595005"/>
    <lineage>
        <taxon>Bacteria</taxon>
        <taxon>Pseudomonadati</taxon>
        <taxon>Bacteroidota</taxon>
        <taxon>Cytophagia</taxon>
        <taxon>Cytophagales</taxon>
        <taxon>Hymenobacteraceae</taxon>
        <taxon>Rufibacter</taxon>
    </lineage>
</organism>